<dbReference type="Gene3D" id="1.10.10.10">
    <property type="entry name" value="Winged helix-like DNA-binding domain superfamily/Winged helix DNA-binding domain"/>
    <property type="match status" value="1"/>
</dbReference>
<evidence type="ECO:0000256" key="1">
    <source>
        <dbReference type="ARBA" id="ARBA00009437"/>
    </source>
</evidence>
<sequence length="864" mass="96731">MTEILRTLPIRVVPRPGESLDSWLEALAHRNRVDFREILVSLGLHHRRGGEIPDHTIYLQPEEARRAAAASGVPAKQLHTMTLRQYDGHAVVLHAERRSVNRMQLWGRAGSRFCPECLREQDGRWQVRWRLPWSFACVRHRTLLAHACPACGQRARHGRVTLYRAIPPHQCSRSLERSGPFCQADLTLTPTTPISSGSPVLAAQECINDLLSQVESGQPDGQLEPRSFFNDLRALAGWTLRGARPGDFHGLGHHIERACQEYSGDGRFSPASAAVTAGGLTRAVQFLQDGSSQDNIAAVRALIERDGERLDLMPPGDVNKRWKTHSSGLQQLIWRAMDPRLETVERLRYRSCTSRPCPPEKDDPRITARVARIPQLLWRGWTARLMPTTGVRHVNKFRGALAVALLLPGWSKRRFDPLIGMLHHNRKIDIHYMLAELAQQGHGSVFTALCEIAEHLDTCPIPIDYGRRRKLDGSGLLPADAWMTICANTGIHPGHDMRLLTMRRYLYQRITGNNLRQASAPLQIKTNTEAAALAEIPFRITAALLRALDDHASAYLRDLSIDEPPTWEPPAGLTADLSLPGQQVNIQKAHRLICIDDQAPAAAAKQMGVTLESLRHCFEEHPPDVPWPSNGRGSWIDPTKPLARRSRLAAAQSRHRAQNLLTDEFLRHEYVESRKPIKKIAAETGLPKVLISERLDHAGLLTSRKSPRANHIDEQWLRDQYLRQARSLASIAAELGMSDTHLGRRARAMGIELRPRGGHHIVSPAGLDALPPFLKPALTDRRGWGRLQRFRHAMEHRTITEAAFHLGIRQAVLSDQIARLEKDLGAPLYIRPHRGESLRPTPIGLVVLDVSATINASSLYRCSG</sequence>
<dbReference type="SUPFAM" id="SSF46785">
    <property type="entry name" value="Winged helix' DNA-binding domain"/>
    <property type="match status" value="1"/>
</dbReference>
<evidence type="ECO:0000313" key="7">
    <source>
        <dbReference type="Proteomes" id="UP000734511"/>
    </source>
</evidence>
<dbReference type="Pfam" id="PF06527">
    <property type="entry name" value="TniQ"/>
    <property type="match status" value="1"/>
</dbReference>
<evidence type="ECO:0000256" key="4">
    <source>
        <dbReference type="ARBA" id="ARBA00023163"/>
    </source>
</evidence>
<evidence type="ECO:0000256" key="3">
    <source>
        <dbReference type="ARBA" id="ARBA00023125"/>
    </source>
</evidence>
<gene>
    <name evidence="6" type="ORF">HCN08_06055</name>
</gene>
<proteinExistence type="inferred from homology"/>
<feature type="domain" description="HTH lysR-type" evidence="5">
    <location>
        <begin position="787"/>
        <end position="841"/>
    </location>
</feature>
<dbReference type="Pfam" id="PF00126">
    <property type="entry name" value="HTH_1"/>
    <property type="match status" value="1"/>
</dbReference>
<evidence type="ECO:0000313" key="6">
    <source>
        <dbReference type="EMBL" id="NJP42973.1"/>
    </source>
</evidence>
<comment type="similarity">
    <text evidence="1">Belongs to the LysR transcriptional regulatory family.</text>
</comment>
<name>A0ABX0ZMW5_9ACTN</name>
<reference evidence="6 7" key="1">
    <citation type="submission" date="2020-03" db="EMBL/GenBank/DDBJ databases">
        <title>WGS of actinomycetes isolated from Thailand.</title>
        <authorList>
            <person name="Thawai C."/>
        </authorList>
    </citation>
    <scope>NUCLEOTIDE SEQUENCE [LARGE SCALE GENOMIC DNA]</scope>
    <source>
        <strain evidence="6 7">PRB2-1</strain>
    </source>
</reference>
<dbReference type="EMBL" id="JAATEJ010000003">
    <property type="protein sequence ID" value="NJP42973.1"/>
    <property type="molecule type" value="Genomic_DNA"/>
</dbReference>
<protein>
    <submittedName>
        <fullName evidence="6">LysR family transcriptional regulator</fullName>
    </submittedName>
</protein>
<dbReference type="InterPro" id="IPR036388">
    <property type="entry name" value="WH-like_DNA-bd_sf"/>
</dbReference>
<keyword evidence="7" id="KW-1185">Reference proteome</keyword>
<accession>A0ABX0ZMW5</accession>
<keyword evidence="2" id="KW-0805">Transcription regulation</keyword>
<dbReference type="InterPro" id="IPR036390">
    <property type="entry name" value="WH_DNA-bd_sf"/>
</dbReference>
<keyword evidence="3" id="KW-0238">DNA-binding</keyword>
<organism evidence="6 7">
    <name type="scientific">Actinacidiphila epipremni</name>
    <dbReference type="NCBI Taxonomy" id="2053013"/>
    <lineage>
        <taxon>Bacteria</taxon>
        <taxon>Bacillati</taxon>
        <taxon>Actinomycetota</taxon>
        <taxon>Actinomycetes</taxon>
        <taxon>Kitasatosporales</taxon>
        <taxon>Streptomycetaceae</taxon>
        <taxon>Actinacidiphila</taxon>
    </lineage>
</organism>
<dbReference type="Proteomes" id="UP000734511">
    <property type="component" value="Unassembled WGS sequence"/>
</dbReference>
<keyword evidence="4" id="KW-0804">Transcription</keyword>
<dbReference type="PROSITE" id="PS50931">
    <property type="entry name" value="HTH_LYSR"/>
    <property type="match status" value="1"/>
</dbReference>
<dbReference type="InterPro" id="IPR009492">
    <property type="entry name" value="TniQ"/>
</dbReference>
<dbReference type="InterPro" id="IPR000847">
    <property type="entry name" value="LysR_HTH_N"/>
</dbReference>
<dbReference type="PANTHER" id="PTHR30346:SF28">
    <property type="entry name" value="HTH-TYPE TRANSCRIPTIONAL REGULATOR CYNR"/>
    <property type="match status" value="1"/>
</dbReference>
<dbReference type="RefSeq" id="WP_167981829.1">
    <property type="nucleotide sequence ID" value="NZ_JAATEJ010000003.1"/>
</dbReference>
<evidence type="ECO:0000259" key="5">
    <source>
        <dbReference type="PROSITE" id="PS50931"/>
    </source>
</evidence>
<dbReference type="PANTHER" id="PTHR30346">
    <property type="entry name" value="TRANSCRIPTIONAL DUAL REGULATOR HCAR-RELATED"/>
    <property type="match status" value="1"/>
</dbReference>
<evidence type="ECO:0000256" key="2">
    <source>
        <dbReference type="ARBA" id="ARBA00023015"/>
    </source>
</evidence>
<comment type="caution">
    <text evidence="6">The sequence shown here is derived from an EMBL/GenBank/DDBJ whole genome shotgun (WGS) entry which is preliminary data.</text>
</comment>